<dbReference type="Gene3D" id="3.20.20.80">
    <property type="entry name" value="Glycosidases"/>
    <property type="match status" value="1"/>
</dbReference>
<protein>
    <recommendedName>
        <fullName evidence="3">Alpha-L-arabinofuranosidase C-terminal domain-containing protein</fullName>
    </recommendedName>
</protein>
<proteinExistence type="predicted"/>
<dbReference type="PANTHER" id="PTHR43576">
    <property type="entry name" value="ALPHA-L-ARABINOFURANOSIDASE C-RELATED"/>
    <property type="match status" value="1"/>
</dbReference>
<gene>
    <name evidence="1" type="ORF">NH26_20025</name>
</gene>
<evidence type="ECO:0000313" key="2">
    <source>
        <dbReference type="Proteomes" id="UP000179797"/>
    </source>
</evidence>
<evidence type="ECO:0008006" key="3">
    <source>
        <dbReference type="Google" id="ProtNLM"/>
    </source>
</evidence>
<dbReference type="EMBL" id="JRYR02000002">
    <property type="protein sequence ID" value="OHX63902.1"/>
    <property type="molecule type" value="Genomic_DNA"/>
</dbReference>
<evidence type="ECO:0000313" key="1">
    <source>
        <dbReference type="EMBL" id="OHX63902.1"/>
    </source>
</evidence>
<reference evidence="1 2" key="1">
    <citation type="journal article" date="2012" name="Int. J. Syst. Evol. Microbiol.">
        <title>Flammeovirga pacifica sp. nov., isolated from deep-sea sediment.</title>
        <authorList>
            <person name="Xu H."/>
            <person name="Fu Y."/>
            <person name="Yang N."/>
            <person name="Ding Z."/>
            <person name="Lai Q."/>
            <person name="Zeng R."/>
        </authorList>
    </citation>
    <scope>NUCLEOTIDE SEQUENCE [LARGE SCALE GENOMIC DNA]</scope>
    <source>
        <strain evidence="2">DSM 24597 / LMG 26175 / WPAGA1</strain>
    </source>
</reference>
<dbReference type="STRING" id="915059.NH26_20025"/>
<dbReference type="SUPFAM" id="SSF51445">
    <property type="entry name" value="(Trans)glycosidases"/>
    <property type="match status" value="1"/>
</dbReference>
<keyword evidence="2" id="KW-1185">Reference proteome</keyword>
<dbReference type="GO" id="GO:0000272">
    <property type="term" value="P:polysaccharide catabolic process"/>
    <property type="evidence" value="ECO:0007669"/>
    <property type="project" value="TreeGrafter"/>
</dbReference>
<dbReference type="InterPro" id="IPR017853">
    <property type="entry name" value="GH"/>
</dbReference>
<organism evidence="1 2">
    <name type="scientific">Flammeovirga pacifica</name>
    <dbReference type="NCBI Taxonomy" id="915059"/>
    <lineage>
        <taxon>Bacteria</taxon>
        <taxon>Pseudomonadati</taxon>
        <taxon>Bacteroidota</taxon>
        <taxon>Cytophagia</taxon>
        <taxon>Cytophagales</taxon>
        <taxon>Flammeovirgaceae</taxon>
        <taxon>Flammeovirga</taxon>
    </lineage>
</organism>
<sequence>MVCAHVTWAQTFTLGEKQTINKDMIGVNANLTSIEKPQNDKKLVRSLEDLSTKTIRYPGGTIGNYWDWDKGWLDSSIPDDKMIKWVVEQKLTTSKQRYTVEDFATLVKKTNAEPVFMLNLLSKDLAHSIRNLKKAQALGLDIKYVEMGNELYFNLPLPMAVYPTPEVLGDTCRIWIDALKKEFPGVKCSIVGTYIERRKRHIDWTNRVLSTCPNADAVTYHKYSPASLNGAQERVNITAGTEGQTDASSATRKYPGGEISYKDWEKSLLKDPKAQANMWVTTQHDTESYKKMKLKKDLPLWVTEFNMRDDHSIVLGSWAQSLILSIYYLEFMKANVEVTNVHNVVGSLFAQIDEKNNDYAKDRYPLTSGGISTSLFARATTDKVKKMPLLFDEVPTLLNDKDEEFKGVNGYAFADEKGKITYIIVNYSYEKQTYDLPSNMKGLTQKSYNAELETQVVGWETIDEKKSKLKKKLVLPEFSISIIE</sequence>
<dbReference type="Proteomes" id="UP000179797">
    <property type="component" value="Unassembled WGS sequence"/>
</dbReference>
<accession>A0A1S1YS94</accession>
<dbReference type="AlphaFoldDB" id="A0A1S1YS94"/>
<comment type="caution">
    <text evidence="1">The sequence shown here is derived from an EMBL/GenBank/DDBJ whole genome shotgun (WGS) entry which is preliminary data.</text>
</comment>
<name>A0A1S1YS94_FLAPC</name>